<gene>
    <name evidence="2" type="ORF">RDB_LOCUS47281</name>
</gene>
<evidence type="ECO:0000256" key="1">
    <source>
        <dbReference type="SAM" id="MobiDB-lite"/>
    </source>
</evidence>
<feature type="compositionally biased region" description="Polar residues" evidence="1">
    <location>
        <begin position="354"/>
        <end position="389"/>
    </location>
</feature>
<comment type="caution">
    <text evidence="2">The sequence shown here is derived from an EMBL/GenBank/DDBJ whole genome shotgun (WGS) entry which is preliminary data.</text>
</comment>
<feature type="region of interest" description="Disordered" evidence="1">
    <location>
        <begin position="250"/>
        <end position="517"/>
    </location>
</feature>
<feature type="region of interest" description="Disordered" evidence="1">
    <location>
        <begin position="29"/>
        <end position="177"/>
    </location>
</feature>
<feature type="compositionally biased region" description="Polar residues" evidence="1">
    <location>
        <begin position="489"/>
        <end position="499"/>
    </location>
</feature>
<evidence type="ECO:0000313" key="3">
    <source>
        <dbReference type="Proteomes" id="UP000663840"/>
    </source>
</evidence>
<feature type="compositionally biased region" description="Basic and acidic residues" evidence="1">
    <location>
        <begin position="439"/>
        <end position="448"/>
    </location>
</feature>
<sequence>MDYPAEDDDTVIWQCSQAVALKHIFKDAPVATAPPPSVSAPGSSAKVRTEPGPHGVKRKRRQDQGVPTTTSAETLGLIQQLSRTLGGSRTSNPNPARRNTRVASTGNIKLGMPPPKLKPPGSDETSTSETGSFNWSRSSTTSPLVVGHSIPESSSGSNSIAIPSTPPNRTLSGPRSATEPTITVSALLDHARAESPELPSPPIPVKPIISIRTDAEVVNKSAFCTRINTLESATSATGSGSFVSTAAPISPTTPLVALPPRPETPETPILDLTEISPTPSPEPRPLRKASRPKSPPIEVTSVKASPEASRPVPDTARAITEPNTSKRPPAASLKYTQSEPSRSFKPPVQAFKPPTQTVSKPPTQTTFKSPPTIFPTQRQNSRTFSSSQARLGLGTVGRGYSQVNRPFKMPNKGKGTVPLTVVPLPRRDGVVKASASPSRKKENIDAGRGKRGNSPAPAARPSTNRPTSNLSSRTTSGSSIRTTSTRTTGKPTQSKSTSGSKREMGSEDWSDESFDAATVDADMAFWDTWDD</sequence>
<feature type="compositionally biased region" description="Low complexity" evidence="1">
    <location>
        <begin position="149"/>
        <end position="163"/>
    </location>
</feature>
<feature type="compositionally biased region" description="Polar residues" evidence="1">
    <location>
        <begin position="167"/>
        <end position="177"/>
    </location>
</feature>
<accession>A0A8H2X5R2</accession>
<evidence type="ECO:0000313" key="2">
    <source>
        <dbReference type="EMBL" id="CAE6413978.1"/>
    </source>
</evidence>
<feature type="compositionally biased region" description="Low complexity" evidence="1">
    <location>
        <begin position="467"/>
        <end position="488"/>
    </location>
</feature>
<reference evidence="2" key="1">
    <citation type="submission" date="2021-01" db="EMBL/GenBank/DDBJ databases">
        <authorList>
            <person name="Kaushik A."/>
        </authorList>
    </citation>
    <scope>NUCLEOTIDE SEQUENCE</scope>
    <source>
        <strain evidence="2">AG1-1A</strain>
    </source>
</reference>
<feature type="compositionally biased region" description="Polar residues" evidence="1">
    <location>
        <begin position="133"/>
        <end position="143"/>
    </location>
</feature>
<organism evidence="2 3">
    <name type="scientific">Rhizoctonia solani</name>
    <dbReference type="NCBI Taxonomy" id="456999"/>
    <lineage>
        <taxon>Eukaryota</taxon>
        <taxon>Fungi</taxon>
        <taxon>Dikarya</taxon>
        <taxon>Basidiomycota</taxon>
        <taxon>Agaricomycotina</taxon>
        <taxon>Agaricomycetes</taxon>
        <taxon>Cantharellales</taxon>
        <taxon>Ceratobasidiaceae</taxon>
        <taxon>Rhizoctonia</taxon>
    </lineage>
</organism>
<dbReference type="Proteomes" id="UP000663840">
    <property type="component" value="Unassembled WGS sequence"/>
</dbReference>
<dbReference type="AlphaFoldDB" id="A0A8H2X5R2"/>
<name>A0A8H2X5R2_9AGAM</name>
<proteinExistence type="predicted"/>
<feature type="compositionally biased region" description="Polar residues" evidence="1">
    <location>
        <begin position="65"/>
        <end position="94"/>
    </location>
</feature>
<dbReference type="EMBL" id="CAJMWR010001077">
    <property type="protein sequence ID" value="CAE6413978.1"/>
    <property type="molecule type" value="Genomic_DNA"/>
</dbReference>
<feature type="compositionally biased region" description="Low complexity" evidence="1">
    <location>
        <begin position="119"/>
        <end position="132"/>
    </location>
</feature>
<protein>
    <submittedName>
        <fullName evidence="2">Uncharacterized protein</fullName>
    </submittedName>
</protein>